<evidence type="ECO:0000256" key="11">
    <source>
        <dbReference type="RuleBase" id="RU362041"/>
    </source>
</evidence>
<dbReference type="GO" id="GO:0006465">
    <property type="term" value="P:signal peptide processing"/>
    <property type="evidence" value="ECO:0007669"/>
    <property type="project" value="InterPro"/>
</dbReference>
<dbReference type="Proteomes" id="UP000244406">
    <property type="component" value="Unassembled WGS sequence"/>
</dbReference>
<dbReference type="CDD" id="cd06530">
    <property type="entry name" value="S26_SPase_I"/>
    <property type="match status" value="1"/>
</dbReference>
<dbReference type="RefSeq" id="XP_025337623.1">
    <property type="nucleotide sequence ID" value="XM_025483410.1"/>
</dbReference>
<comment type="subcellular location">
    <subcellularLocation>
        <location evidence="1">Mitochondrion inner membrane</location>
        <topology evidence="1">Single-pass membrane protein</topology>
    </subcellularLocation>
</comment>
<evidence type="ECO:0000256" key="10">
    <source>
        <dbReference type="PIRSR" id="PIRSR600223-1"/>
    </source>
</evidence>
<keyword evidence="3 11" id="KW-0645">Protease</keyword>
<dbReference type="SUPFAM" id="SSF51306">
    <property type="entry name" value="LexA/Signal peptidase"/>
    <property type="match status" value="1"/>
</dbReference>
<proteinExistence type="inferred from homology"/>
<protein>
    <recommendedName>
        <fullName evidence="11">Mitochondrial inner membrane protease subunit</fullName>
        <ecNumber evidence="11">3.4.21.-</ecNumber>
    </recommendedName>
</protein>
<dbReference type="InterPro" id="IPR019756">
    <property type="entry name" value="Pept_S26A_signal_pept_1_Ser-AS"/>
</dbReference>
<dbReference type="InterPro" id="IPR036286">
    <property type="entry name" value="LexA/Signal_pep-like_sf"/>
</dbReference>
<keyword evidence="15" id="KW-1185">Reference proteome</keyword>
<dbReference type="InterPro" id="IPR000223">
    <property type="entry name" value="Pept_S26A_signal_pept_1"/>
</dbReference>
<dbReference type="GO" id="GO:0004252">
    <property type="term" value="F:serine-type endopeptidase activity"/>
    <property type="evidence" value="ECO:0007669"/>
    <property type="project" value="InterPro"/>
</dbReference>
<dbReference type="EC" id="3.4.21.-" evidence="11"/>
<dbReference type="GO" id="GO:0042720">
    <property type="term" value="C:mitochondrial inner membrane peptidase complex"/>
    <property type="evidence" value="ECO:0007669"/>
    <property type="project" value="InterPro"/>
</dbReference>
<organism evidence="14 15">
    <name type="scientific">Candidozyma duobushaemuli</name>
    <dbReference type="NCBI Taxonomy" id="1231522"/>
    <lineage>
        <taxon>Eukaryota</taxon>
        <taxon>Fungi</taxon>
        <taxon>Dikarya</taxon>
        <taxon>Ascomycota</taxon>
        <taxon>Saccharomycotina</taxon>
        <taxon>Pichiomycetes</taxon>
        <taxon>Metschnikowiaceae</taxon>
        <taxon>Candidozyma</taxon>
    </lineage>
</organism>
<dbReference type="GeneID" id="37004978"/>
<feature type="domain" description="Peptidase S26" evidence="13">
    <location>
        <begin position="10"/>
        <end position="96"/>
    </location>
</feature>
<name>A0A2V1AHJ5_9ASCO</name>
<dbReference type="PANTHER" id="PTHR46041">
    <property type="entry name" value="MITOCHONDRIAL INNER MEMBRANE PROTEASE SUBUNIT 2"/>
    <property type="match status" value="1"/>
</dbReference>
<keyword evidence="5 11" id="KW-0999">Mitochondrion inner membrane</keyword>
<evidence type="ECO:0000256" key="6">
    <source>
        <dbReference type="ARBA" id="ARBA00022801"/>
    </source>
</evidence>
<feature type="signal peptide" evidence="12">
    <location>
        <begin position="1"/>
        <end position="20"/>
    </location>
</feature>
<dbReference type="InterPro" id="IPR019758">
    <property type="entry name" value="Pept_S26A_signal_pept_1_CS"/>
</dbReference>
<dbReference type="AlphaFoldDB" id="A0A2V1AHJ5"/>
<feature type="active site" evidence="10">
    <location>
        <position position="35"/>
    </location>
</feature>
<dbReference type="PRINTS" id="PR00727">
    <property type="entry name" value="LEADERPTASE"/>
</dbReference>
<evidence type="ECO:0000256" key="3">
    <source>
        <dbReference type="ARBA" id="ARBA00022670"/>
    </source>
</evidence>
<dbReference type="PROSITE" id="PS00761">
    <property type="entry name" value="SPASE_I_3"/>
    <property type="match status" value="1"/>
</dbReference>
<dbReference type="EMBL" id="PKFP01000005">
    <property type="protein sequence ID" value="PVH16683.1"/>
    <property type="molecule type" value="Genomic_DNA"/>
</dbReference>
<evidence type="ECO:0000259" key="13">
    <source>
        <dbReference type="Pfam" id="PF10502"/>
    </source>
</evidence>
<dbReference type="FunFam" id="2.10.109.10:FF:000005">
    <property type="entry name" value="Mitochondrial inner membrane protease subunit"/>
    <property type="match status" value="1"/>
</dbReference>
<keyword evidence="4" id="KW-0812">Transmembrane</keyword>
<evidence type="ECO:0000256" key="1">
    <source>
        <dbReference type="ARBA" id="ARBA00004434"/>
    </source>
</evidence>
<feature type="domain" description="Peptidase S26" evidence="13">
    <location>
        <begin position="104"/>
        <end position="147"/>
    </location>
</feature>
<feature type="active site" evidence="10">
    <location>
        <position position="85"/>
    </location>
</feature>
<evidence type="ECO:0000256" key="5">
    <source>
        <dbReference type="ARBA" id="ARBA00022792"/>
    </source>
</evidence>
<dbReference type="Pfam" id="PF10502">
    <property type="entry name" value="Peptidase_S26"/>
    <property type="match status" value="2"/>
</dbReference>
<dbReference type="PANTHER" id="PTHR46041:SF2">
    <property type="entry name" value="MITOCHONDRIAL INNER MEMBRANE PROTEASE SUBUNIT 2"/>
    <property type="match status" value="1"/>
</dbReference>
<comment type="caution">
    <text evidence="14">The sequence shown here is derived from an EMBL/GenBank/DDBJ whole genome shotgun (WGS) entry which is preliminary data.</text>
</comment>
<keyword evidence="12" id="KW-0732">Signal</keyword>
<comment type="similarity">
    <text evidence="2">Belongs to the peptidase S26 family. IMP2 subfamily.</text>
</comment>
<evidence type="ECO:0000256" key="4">
    <source>
        <dbReference type="ARBA" id="ARBA00022692"/>
    </source>
</evidence>
<feature type="chain" id="PRO_5016167637" description="Mitochondrial inner membrane protease subunit" evidence="12">
    <location>
        <begin position="21"/>
        <end position="172"/>
    </location>
</feature>
<keyword evidence="9" id="KW-0472">Membrane</keyword>
<evidence type="ECO:0000256" key="2">
    <source>
        <dbReference type="ARBA" id="ARBA00007066"/>
    </source>
</evidence>
<keyword evidence="6 11" id="KW-0378">Hydrolase</keyword>
<gene>
    <name evidence="14" type="ORF">CXQ87_004979</name>
</gene>
<keyword evidence="7" id="KW-1133">Transmembrane helix</keyword>
<evidence type="ECO:0000256" key="9">
    <source>
        <dbReference type="ARBA" id="ARBA00023136"/>
    </source>
</evidence>
<dbReference type="Gene3D" id="2.10.109.10">
    <property type="entry name" value="Umud Fragment, subunit A"/>
    <property type="match status" value="1"/>
</dbReference>
<evidence type="ECO:0000256" key="7">
    <source>
        <dbReference type="ARBA" id="ARBA00022989"/>
    </source>
</evidence>
<dbReference type="GO" id="GO:0006627">
    <property type="term" value="P:protein processing involved in protein targeting to mitochondrion"/>
    <property type="evidence" value="ECO:0007669"/>
    <property type="project" value="InterPro"/>
</dbReference>
<keyword evidence="8 11" id="KW-0496">Mitochondrion</keyword>
<accession>A0A2V1AHJ5</accession>
<dbReference type="NCBIfam" id="TIGR02227">
    <property type="entry name" value="sigpep_I_bact"/>
    <property type="match status" value="1"/>
</dbReference>
<dbReference type="InterPro" id="IPR019533">
    <property type="entry name" value="Peptidase_S26"/>
</dbReference>
<reference evidence="14 15" key="1">
    <citation type="submission" date="2017-12" db="EMBL/GenBank/DDBJ databases">
        <title>Genome Sequence of the Amphotericin B-resistant Candida duobushaemulonii strain, B09383.</title>
        <authorList>
            <person name="Chow N.A."/>
            <person name="Gade L."/>
            <person name="Batra D."/>
            <person name="Rowe L.A."/>
            <person name="Loparev V.N."/>
            <person name="Litvintseva A.P."/>
        </authorList>
    </citation>
    <scope>NUCLEOTIDE SEQUENCE [LARGE SCALE GENOMIC DNA]</scope>
    <source>
        <strain evidence="14 15">B09383</strain>
    </source>
</reference>
<evidence type="ECO:0000256" key="8">
    <source>
        <dbReference type="ARBA" id="ARBA00023128"/>
    </source>
</evidence>
<evidence type="ECO:0000313" key="14">
    <source>
        <dbReference type="EMBL" id="PVH16683.1"/>
    </source>
</evidence>
<evidence type="ECO:0000256" key="12">
    <source>
        <dbReference type="SAM" id="SignalP"/>
    </source>
</evidence>
<dbReference type="VEuPathDB" id="FungiDB:CXQ87_004979"/>
<sequence>MHPHIKTALVTLSWFPVLYAAVDYGFQPCRIQGMSMTPTFNPGTETLAKDIVLVRKFMAANGSSLSRGDIVMLRSPSNPEKLLTKRIVGVQGDTISPRAEYPRQKPTVVPRNHLWVEGDNAFHSIDSNTFGPVSSGLVVGKVVSVLWPLSRWGVDLSKGGRNALTKVEESND</sequence>
<dbReference type="PROSITE" id="PS00501">
    <property type="entry name" value="SPASE_I_1"/>
    <property type="match status" value="1"/>
</dbReference>
<evidence type="ECO:0000313" key="15">
    <source>
        <dbReference type="Proteomes" id="UP000244406"/>
    </source>
</evidence>
<dbReference type="InterPro" id="IPR037730">
    <property type="entry name" value="IMP2"/>
</dbReference>